<accession>A0A444J105</accession>
<reference evidence="3 4" key="1">
    <citation type="submission" date="2017-01" db="EMBL/GenBank/DDBJ databases">
        <title>The cable genome- insights into the physiology and evolution of filamentous bacteria capable of sulfide oxidation via long distance electron transfer.</title>
        <authorList>
            <person name="Schreiber L."/>
            <person name="Bjerg J.T."/>
            <person name="Boggild A."/>
            <person name="Van De Vossenberg J."/>
            <person name="Meysman F."/>
            <person name="Nielsen L.P."/>
            <person name="Schramm A."/>
            <person name="Kjeldsen K.U."/>
        </authorList>
    </citation>
    <scope>NUCLEOTIDE SEQUENCE [LARGE SCALE GENOMIC DNA]</scope>
    <source>
        <strain evidence="3">MCF</strain>
    </source>
</reference>
<feature type="domain" description="UPF0033" evidence="2">
    <location>
        <begin position="12"/>
        <end position="77"/>
    </location>
</feature>
<dbReference type="InterPro" id="IPR036868">
    <property type="entry name" value="TusA-like_sf"/>
</dbReference>
<dbReference type="Pfam" id="PF01206">
    <property type="entry name" value="TusA"/>
    <property type="match status" value="1"/>
</dbReference>
<dbReference type="SUPFAM" id="SSF75169">
    <property type="entry name" value="DsrEFH-like"/>
    <property type="match status" value="1"/>
</dbReference>
<dbReference type="InterPro" id="IPR019870">
    <property type="entry name" value="Se_metab_YedF"/>
</dbReference>
<dbReference type="AlphaFoldDB" id="A0A444J105"/>
<name>A0A444J105_9BACT</name>
<evidence type="ECO:0000313" key="4">
    <source>
        <dbReference type="Proteomes" id="UP000287853"/>
    </source>
</evidence>
<dbReference type="NCBIfam" id="TIGR03527">
    <property type="entry name" value="selenium_YedF"/>
    <property type="match status" value="1"/>
</dbReference>
<dbReference type="PANTHER" id="PTHR33279:SF6">
    <property type="entry name" value="SULFUR CARRIER PROTEIN YEDF-RELATED"/>
    <property type="match status" value="1"/>
</dbReference>
<sequence>MNWIFWKKKTTRVDCRGQSCPQPVIAVKDALEAGNRLLAVVVDNEVAKDTITRFAQDRNCTVSGSEPENGCWTLTVKAGRVCCQKQVGPENYSCASAASTASAGSNGLVYVISSASMGQGSDDLGWALLQTYVQTIHKITPLPEKILLYNEGVRLVAEESGALKALEQLQEQGVEVLACGTCLNFYELAAALRVGRITDMYEIMSTVNNAAKVVSPS</sequence>
<protein>
    <submittedName>
        <fullName evidence="3">Selenium metabolism protein YedF</fullName>
    </submittedName>
</protein>
<comment type="similarity">
    <text evidence="1">Belongs to the sulfur carrier protein TusA family.</text>
</comment>
<organism evidence="3 4">
    <name type="scientific">Candidatus Electrothrix aarhusensis</name>
    <dbReference type="NCBI Taxonomy" id="1859131"/>
    <lineage>
        <taxon>Bacteria</taxon>
        <taxon>Pseudomonadati</taxon>
        <taxon>Thermodesulfobacteriota</taxon>
        <taxon>Desulfobulbia</taxon>
        <taxon>Desulfobulbales</taxon>
        <taxon>Desulfobulbaceae</taxon>
        <taxon>Candidatus Electrothrix</taxon>
    </lineage>
</organism>
<dbReference type="SUPFAM" id="SSF64307">
    <property type="entry name" value="SirA-like"/>
    <property type="match status" value="1"/>
</dbReference>
<dbReference type="PANTHER" id="PTHR33279">
    <property type="entry name" value="SULFUR CARRIER PROTEIN YEDF-RELATED"/>
    <property type="match status" value="1"/>
</dbReference>
<evidence type="ECO:0000313" key="3">
    <source>
        <dbReference type="EMBL" id="RWX46804.1"/>
    </source>
</evidence>
<proteinExistence type="inferred from homology"/>
<keyword evidence="4" id="KW-1185">Reference proteome</keyword>
<dbReference type="EMBL" id="MTKO01000051">
    <property type="protein sequence ID" value="RWX46804.1"/>
    <property type="molecule type" value="Genomic_DNA"/>
</dbReference>
<dbReference type="InterPro" id="IPR001455">
    <property type="entry name" value="TusA-like"/>
</dbReference>
<gene>
    <name evidence="3" type="ORF">H206_03592</name>
</gene>
<evidence type="ECO:0000259" key="2">
    <source>
        <dbReference type="Pfam" id="PF01206"/>
    </source>
</evidence>
<evidence type="ECO:0000256" key="1">
    <source>
        <dbReference type="ARBA" id="ARBA00008984"/>
    </source>
</evidence>
<comment type="caution">
    <text evidence="3">The sequence shown here is derived from an EMBL/GenBank/DDBJ whole genome shotgun (WGS) entry which is preliminary data.</text>
</comment>
<dbReference type="Gene3D" id="3.30.110.40">
    <property type="entry name" value="TusA-like domain"/>
    <property type="match status" value="1"/>
</dbReference>
<dbReference type="Proteomes" id="UP000287853">
    <property type="component" value="Unassembled WGS sequence"/>
</dbReference>
<dbReference type="InterPro" id="IPR027396">
    <property type="entry name" value="DsrEFH-like"/>
</dbReference>